<dbReference type="InterPro" id="IPR046335">
    <property type="entry name" value="LacI/GalR-like_sensor"/>
</dbReference>
<dbReference type="PROSITE" id="PS50932">
    <property type="entry name" value="HTH_LACI_2"/>
    <property type="match status" value="1"/>
</dbReference>
<keyword evidence="3" id="KW-0804">Transcription</keyword>
<sequence length="328" mass="36915">MTTISDVCKLANVSKATVSRVLSGNRRVKDDTREAVMRAVEQLNYRPNQLAQTLATKVSFTVGVLTHGLNDLQLGRTVRQLERELTRQGRCFIMANHVQNREMLEEKLSFFATKHCDAVLLVGRQFDSDWFEGLNLDQYPPLLTMNLAIPDIQGLNYDQATTTEMACNYLYSHGHTQIAMLSEAGISGMHMQEGYRRALENRSLPYNKQLLVRHGDSAGAIGMLINRYIPFTAVLVADDHQAIEVIRTLEQYNIKVPQEVSVLSLNTDNEGAFYSPSVTGFEIPEEEMLVSLASLLDDKMSQNQLNETGHQEFFGKLIIRESVRTISA</sequence>
<name>A0A1M5VRP9_9VIBR</name>
<dbReference type="Gene3D" id="3.40.50.2300">
    <property type="match status" value="2"/>
</dbReference>
<reference evidence="5 6" key="1">
    <citation type="submission" date="2016-11" db="EMBL/GenBank/DDBJ databases">
        <authorList>
            <person name="Jaros S."/>
            <person name="Januszkiewicz K."/>
            <person name="Wedrychowicz H."/>
        </authorList>
    </citation>
    <scope>NUCLEOTIDE SEQUENCE [LARGE SCALE GENOMIC DNA]</scope>
    <source>
        <strain evidence="5 6">CECT 7868</strain>
    </source>
</reference>
<gene>
    <name evidence="5" type="primary">ascG_2</name>
    <name evidence="5" type="ORF">VA7868_00476</name>
</gene>
<dbReference type="SMART" id="SM00354">
    <property type="entry name" value="HTH_LACI"/>
    <property type="match status" value="1"/>
</dbReference>
<evidence type="ECO:0000313" key="5">
    <source>
        <dbReference type="EMBL" id="SHH77932.1"/>
    </source>
</evidence>
<dbReference type="Pfam" id="PF00356">
    <property type="entry name" value="LacI"/>
    <property type="match status" value="1"/>
</dbReference>
<feature type="domain" description="HTH lacI-type" evidence="4">
    <location>
        <begin position="2"/>
        <end position="56"/>
    </location>
</feature>
<dbReference type="InterPro" id="IPR010982">
    <property type="entry name" value="Lambda_DNA-bd_dom_sf"/>
</dbReference>
<dbReference type="STRING" id="1216006.VA7868_00476"/>
<evidence type="ECO:0000259" key="4">
    <source>
        <dbReference type="PROSITE" id="PS50932"/>
    </source>
</evidence>
<dbReference type="SUPFAM" id="SSF53822">
    <property type="entry name" value="Periplasmic binding protein-like I"/>
    <property type="match status" value="1"/>
</dbReference>
<evidence type="ECO:0000256" key="1">
    <source>
        <dbReference type="ARBA" id="ARBA00023015"/>
    </source>
</evidence>
<dbReference type="EMBL" id="FQXZ01000006">
    <property type="protein sequence ID" value="SHH77932.1"/>
    <property type="molecule type" value="Genomic_DNA"/>
</dbReference>
<dbReference type="CDD" id="cd01392">
    <property type="entry name" value="HTH_LacI"/>
    <property type="match status" value="1"/>
</dbReference>
<keyword evidence="1" id="KW-0805">Transcription regulation</keyword>
<evidence type="ECO:0000313" key="6">
    <source>
        <dbReference type="Proteomes" id="UP000184608"/>
    </source>
</evidence>
<dbReference type="SUPFAM" id="SSF47413">
    <property type="entry name" value="lambda repressor-like DNA-binding domains"/>
    <property type="match status" value="1"/>
</dbReference>
<proteinExistence type="predicted"/>
<accession>A0A1M5VRP9</accession>
<dbReference type="PANTHER" id="PTHR30146">
    <property type="entry name" value="LACI-RELATED TRANSCRIPTIONAL REPRESSOR"/>
    <property type="match status" value="1"/>
</dbReference>
<dbReference type="OrthoDB" id="6479955at2"/>
<dbReference type="InterPro" id="IPR000843">
    <property type="entry name" value="HTH_LacI"/>
</dbReference>
<dbReference type="GO" id="GO:0003700">
    <property type="term" value="F:DNA-binding transcription factor activity"/>
    <property type="evidence" value="ECO:0007669"/>
    <property type="project" value="TreeGrafter"/>
</dbReference>
<dbReference type="GO" id="GO:0000976">
    <property type="term" value="F:transcription cis-regulatory region binding"/>
    <property type="evidence" value="ECO:0007669"/>
    <property type="project" value="TreeGrafter"/>
</dbReference>
<dbReference type="Gene3D" id="1.10.260.40">
    <property type="entry name" value="lambda repressor-like DNA-binding domains"/>
    <property type="match status" value="1"/>
</dbReference>
<dbReference type="RefSeq" id="WP_073602268.1">
    <property type="nucleotide sequence ID" value="NZ_FQXZ01000006.1"/>
</dbReference>
<evidence type="ECO:0000256" key="3">
    <source>
        <dbReference type="ARBA" id="ARBA00023163"/>
    </source>
</evidence>
<organism evidence="5 6">
    <name type="scientific">Vibrio aerogenes CECT 7868</name>
    <dbReference type="NCBI Taxonomy" id="1216006"/>
    <lineage>
        <taxon>Bacteria</taxon>
        <taxon>Pseudomonadati</taxon>
        <taxon>Pseudomonadota</taxon>
        <taxon>Gammaproteobacteria</taxon>
        <taxon>Vibrionales</taxon>
        <taxon>Vibrionaceae</taxon>
        <taxon>Vibrio</taxon>
    </lineage>
</organism>
<dbReference type="PANTHER" id="PTHR30146:SF67">
    <property type="entry name" value="HTH-TYPE TRANSCRIPTIONAL REGULATOR ASCG"/>
    <property type="match status" value="1"/>
</dbReference>
<dbReference type="Proteomes" id="UP000184608">
    <property type="component" value="Unassembled WGS sequence"/>
</dbReference>
<dbReference type="Pfam" id="PF13377">
    <property type="entry name" value="Peripla_BP_3"/>
    <property type="match status" value="1"/>
</dbReference>
<protein>
    <submittedName>
        <fullName evidence="5">HTH-type transcriptional regulator AscG</fullName>
    </submittedName>
</protein>
<evidence type="ECO:0000256" key="2">
    <source>
        <dbReference type="ARBA" id="ARBA00023125"/>
    </source>
</evidence>
<dbReference type="InterPro" id="IPR028082">
    <property type="entry name" value="Peripla_BP_I"/>
</dbReference>
<keyword evidence="2" id="KW-0238">DNA-binding</keyword>
<keyword evidence="6" id="KW-1185">Reference proteome</keyword>
<dbReference type="AlphaFoldDB" id="A0A1M5VRP9"/>